<evidence type="ECO:0000256" key="3">
    <source>
        <dbReference type="ARBA" id="ARBA00022801"/>
    </source>
</evidence>
<dbReference type="CDD" id="cd06583">
    <property type="entry name" value="PGRP"/>
    <property type="match status" value="1"/>
</dbReference>
<gene>
    <name evidence="6" type="ORF">CGZ75_12110</name>
</gene>
<comment type="catalytic activity">
    <reaction evidence="1">
        <text>Hydrolyzes the link between N-acetylmuramoyl residues and L-amino acid residues in certain cell-wall glycopeptides.</text>
        <dbReference type="EC" id="3.5.1.28"/>
    </reaction>
</comment>
<proteinExistence type="predicted"/>
<dbReference type="GO" id="GO:0009253">
    <property type="term" value="P:peptidoglycan catabolic process"/>
    <property type="evidence" value="ECO:0007669"/>
    <property type="project" value="InterPro"/>
</dbReference>
<name>A0A229P5I1_9BACL</name>
<dbReference type="SUPFAM" id="SSF55846">
    <property type="entry name" value="N-acetylmuramoyl-L-alanine amidase-like"/>
    <property type="match status" value="1"/>
</dbReference>
<dbReference type="RefSeq" id="WP_089524386.1">
    <property type="nucleotide sequence ID" value="NZ_NMUQ01000001.1"/>
</dbReference>
<dbReference type="Proteomes" id="UP000215145">
    <property type="component" value="Unassembled WGS sequence"/>
</dbReference>
<feature type="domain" description="N-acetylmuramoyl-L-alanine amidase" evidence="5">
    <location>
        <begin position="28"/>
        <end position="170"/>
    </location>
</feature>
<keyword evidence="7" id="KW-1185">Reference proteome</keyword>
<sequence>MIDMKWMGDRVPNHGPRSYKGRAYIPIVIVNHISIGTMTSMDAWFRNPKAQASSHFGNSRAGKIHQYVNLKRAAWTQGLVPEAIPRAKASVVQNMGVNPNLYCISIENEGYAGNGADGTLTEEQFWSLCWLHKYIQQEVEREWGHHIRFGPDTVLGHYQIDPVRKPFCPGQNFPWVRLYAELAIAESIPTLELYEERVAYQLSQTSQYAAAFAIAGRVRDLAERLSDKKWGAAAETKLLYLEPIMPQLAYGDGQVTAAGIASRVLQLSQTAMGSGKWQEEAVRKLLLLEPIMKEQGLL</sequence>
<dbReference type="GO" id="GO:0008745">
    <property type="term" value="F:N-acetylmuramoyl-L-alanine amidase activity"/>
    <property type="evidence" value="ECO:0007669"/>
    <property type="project" value="UniProtKB-EC"/>
</dbReference>
<dbReference type="Gene3D" id="3.40.80.10">
    <property type="entry name" value="Peptidoglycan recognition protein-like"/>
    <property type="match status" value="1"/>
</dbReference>
<dbReference type="InterPro" id="IPR002502">
    <property type="entry name" value="Amidase_domain"/>
</dbReference>
<keyword evidence="3" id="KW-0378">Hydrolase</keyword>
<evidence type="ECO:0000256" key="2">
    <source>
        <dbReference type="ARBA" id="ARBA00011901"/>
    </source>
</evidence>
<dbReference type="PANTHER" id="PTHR30417">
    <property type="entry name" value="N-ACETYLMURAMOYL-L-ALANINE AMIDASE AMID"/>
    <property type="match status" value="1"/>
</dbReference>
<accession>A0A229P5I1</accession>
<evidence type="ECO:0000313" key="6">
    <source>
        <dbReference type="EMBL" id="OXM17311.1"/>
    </source>
</evidence>
<dbReference type="InterPro" id="IPR051206">
    <property type="entry name" value="NAMLAA_amidase_2"/>
</dbReference>
<dbReference type="OrthoDB" id="9794294at2"/>
<dbReference type="AlphaFoldDB" id="A0A229P5I1"/>
<organism evidence="6 7">
    <name type="scientific">Paenibacillus herberti</name>
    <dbReference type="NCBI Taxonomy" id="1619309"/>
    <lineage>
        <taxon>Bacteria</taxon>
        <taxon>Bacillati</taxon>
        <taxon>Bacillota</taxon>
        <taxon>Bacilli</taxon>
        <taxon>Bacillales</taxon>
        <taxon>Paenibacillaceae</taxon>
        <taxon>Paenibacillus</taxon>
    </lineage>
</organism>
<dbReference type="GO" id="GO:0071555">
    <property type="term" value="P:cell wall organization"/>
    <property type="evidence" value="ECO:0007669"/>
    <property type="project" value="UniProtKB-KW"/>
</dbReference>
<dbReference type="EMBL" id="NMUQ01000001">
    <property type="protein sequence ID" value="OXM17311.1"/>
    <property type="molecule type" value="Genomic_DNA"/>
</dbReference>
<evidence type="ECO:0000256" key="4">
    <source>
        <dbReference type="ARBA" id="ARBA00023316"/>
    </source>
</evidence>
<dbReference type="InterPro" id="IPR036505">
    <property type="entry name" value="Amidase/PGRP_sf"/>
</dbReference>
<protein>
    <recommendedName>
        <fullName evidence="2">N-acetylmuramoyl-L-alanine amidase</fullName>
        <ecNumber evidence="2">3.5.1.28</ecNumber>
    </recommendedName>
</protein>
<evidence type="ECO:0000259" key="5">
    <source>
        <dbReference type="Pfam" id="PF01510"/>
    </source>
</evidence>
<dbReference type="GO" id="GO:0009254">
    <property type="term" value="P:peptidoglycan turnover"/>
    <property type="evidence" value="ECO:0007669"/>
    <property type="project" value="TreeGrafter"/>
</dbReference>
<reference evidence="6 7" key="1">
    <citation type="submission" date="2017-07" db="EMBL/GenBank/DDBJ databases">
        <title>Paenibacillus herberti R33 genome sequencing and assembly.</title>
        <authorList>
            <person name="Su W."/>
        </authorList>
    </citation>
    <scope>NUCLEOTIDE SEQUENCE [LARGE SCALE GENOMIC DNA]</scope>
    <source>
        <strain evidence="6 7">R33</strain>
    </source>
</reference>
<evidence type="ECO:0000256" key="1">
    <source>
        <dbReference type="ARBA" id="ARBA00001561"/>
    </source>
</evidence>
<evidence type="ECO:0000313" key="7">
    <source>
        <dbReference type="Proteomes" id="UP000215145"/>
    </source>
</evidence>
<comment type="caution">
    <text evidence="6">The sequence shown here is derived from an EMBL/GenBank/DDBJ whole genome shotgun (WGS) entry which is preliminary data.</text>
</comment>
<keyword evidence="4" id="KW-0961">Cell wall biogenesis/degradation</keyword>
<dbReference type="EC" id="3.5.1.28" evidence="2"/>
<dbReference type="Pfam" id="PF01510">
    <property type="entry name" value="Amidase_2"/>
    <property type="match status" value="1"/>
</dbReference>
<dbReference type="PANTHER" id="PTHR30417:SF1">
    <property type="entry name" value="N-ACETYLMURAMOYL-L-ALANINE AMIDASE AMID"/>
    <property type="match status" value="1"/>
</dbReference>